<organism evidence="1 2">
    <name type="scientific">Hohenbuehelia grisea</name>
    <dbReference type="NCBI Taxonomy" id="104357"/>
    <lineage>
        <taxon>Eukaryota</taxon>
        <taxon>Fungi</taxon>
        <taxon>Dikarya</taxon>
        <taxon>Basidiomycota</taxon>
        <taxon>Agaricomycotina</taxon>
        <taxon>Agaricomycetes</taxon>
        <taxon>Agaricomycetidae</taxon>
        <taxon>Agaricales</taxon>
        <taxon>Pleurotineae</taxon>
        <taxon>Pleurotaceae</taxon>
        <taxon>Hohenbuehelia</taxon>
    </lineage>
</organism>
<evidence type="ECO:0000313" key="2">
    <source>
        <dbReference type="Proteomes" id="UP001556367"/>
    </source>
</evidence>
<accession>A0ABR3IPM2</accession>
<dbReference type="Proteomes" id="UP001556367">
    <property type="component" value="Unassembled WGS sequence"/>
</dbReference>
<comment type="caution">
    <text evidence="1">The sequence shown here is derived from an EMBL/GenBank/DDBJ whole genome shotgun (WGS) entry which is preliminary data.</text>
</comment>
<evidence type="ECO:0000313" key="1">
    <source>
        <dbReference type="EMBL" id="KAL0945245.1"/>
    </source>
</evidence>
<protein>
    <submittedName>
        <fullName evidence="1">Uncharacterized protein</fullName>
    </submittedName>
</protein>
<gene>
    <name evidence="1" type="ORF">HGRIS_000756</name>
</gene>
<sequence length="163" mass="17519">MPKISATRAAYAPWKLSTDDRKLALAVGAQLKRLGINESLCNIGVSPASVIRTADTAFNRVFKSLVEATGVPAAAAPLVKAPQSVGFNLKLPAIPYCVQRIGADRDGPDMKLAFAQALMNARPTTSAGAHDQRKAQEQLLRELESINRLAQTKPEEVIKKEAD</sequence>
<keyword evidence="2" id="KW-1185">Reference proteome</keyword>
<name>A0ABR3IPM2_9AGAR</name>
<dbReference type="EMBL" id="JASNQZ010000018">
    <property type="protein sequence ID" value="KAL0945245.1"/>
    <property type="molecule type" value="Genomic_DNA"/>
</dbReference>
<reference evidence="2" key="1">
    <citation type="submission" date="2024-06" db="EMBL/GenBank/DDBJ databases">
        <title>Multi-omics analyses provide insights into the biosynthesis of the anticancer antibiotic pleurotin in Hohenbuehelia grisea.</title>
        <authorList>
            <person name="Weaver J.A."/>
            <person name="Alberti F."/>
        </authorList>
    </citation>
    <scope>NUCLEOTIDE SEQUENCE [LARGE SCALE GENOMIC DNA]</scope>
    <source>
        <strain evidence="2">T-177</strain>
    </source>
</reference>
<proteinExistence type="predicted"/>